<dbReference type="Proteomes" id="UP000327143">
    <property type="component" value="Chromosome"/>
</dbReference>
<feature type="region of interest" description="Disordered" evidence="1">
    <location>
        <begin position="1"/>
        <end position="90"/>
    </location>
</feature>
<reference evidence="2 3" key="1">
    <citation type="submission" date="2017-09" db="EMBL/GenBank/DDBJ databases">
        <authorList>
            <person name="Lee N."/>
            <person name="Cho B.-K."/>
        </authorList>
    </citation>
    <scope>NUCLEOTIDE SEQUENCE [LARGE SCALE GENOMIC DNA]</scope>
    <source>
        <strain evidence="2 3">ATCC 39115</strain>
    </source>
</reference>
<gene>
    <name evidence="2" type="ORF">CP969_07220</name>
</gene>
<evidence type="ECO:0000313" key="3">
    <source>
        <dbReference type="Proteomes" id="UP000327143"/>
    </source>
</evidence>
<keyword evidence="3" id="KW-1185">Reference proteome</keyword>
<proteinExistence type="predicted"/>
<accession>A0ABX6A9R7</accession>
<protein>
    <submittedName>
        <fullName evidence="2">Uncharacterized protein</fullName>
    </submittedName>
</protein>
<sequence length="107" mass="11884">MCFPAASRRGRAATARRRPVRARCARRRTVPGRRPPRRPLRPRTKVWPNHAHRRPDESTAGRRSFASPFSPPRAGTRAVPSPLPPAVSPGHFTLLKEIARSRGPGEG</sequence>
<dbReference type="EMBL" id="CP023700">
    <property type="protein sequence ID" value="QEU84505.1"/>
    <property type="molecule type" value="Genomic_DNA"/>
</dbReference>
<feature type="compositionally biased region" description="Basic residues" evidence="1">
    <location>
        <begin position="8"/>
        <end position="44"/>
    </location>
</feature>
<organism evidence="2 3">
    <name type="scientific">Streptomyces viridosporus T7A</name>
    <dbReference type="NCBI Taxonomy" id="665577"/>
    <lineage>
        <taxon>Bacteria</taxon>
        <taxon>Bacillati</taxon>
        <taxon>Actinomycetota</taxon>
        <taxon>Actinomycetes</taxon>
        <taxon>Kitasatosporales</taxon>
        <taxon>Streptomycetaceae</taxon>
        <taxon>Streptomyces</taxon>
    </lineage>
</organism>
<evidence type="ECO:0000313" key="2">
    <source>
        <dbReference type="EMBL" id="QEU84505.1"/>
    </source>
</evidence>
<name>A0ABX6A9R7_STRVD</name>
<evidence type="ECO:0000256" key="1">
    <source>
        <dbReference type="SAM" id="MobiDB-lite"/>
    </source>
</evidence>